<dbReference type="InterPro" id="IPR036291">
    <property type="entry name" value="NAD(P)-bd_dom_sf"/>
</dbReference>
<comment type="caution">
    <text evidence="13">The sequence shown here is derived from an EMBL/GenBank/DDBJ whole genome shotgun (WGS) entry which is preliminary data.</text>
</comment>
<name>A0A2N0Z7W5_9BACI</name>
<comment type="catalytic activity">
    <reaction evidence="1 11">
        <text>UDP-alpha-D-glucose = UDP-alpha-D-galactose</text>
        <dbReference type="Rhea" id="RHEA:22168"/>
        <dbReference type="ChEBI" id="CHEBI:58885"/>
        <dbReference type="ChEBI" id="CHEBI:66914"/>
        <dbReference type="EC" id="5.1.3.2"/>
    </reaction>
</comment>
<comment type="similarity">
    <text evidence="4 11">Belongs to the NAD(P)-dependent epimerase/dehydratase family.</text>
</comment>
<dbReference type="NCBIfam" id="TIGR01179">
    <property type="entry name" value="galE"/>
    <property type="match status" value="1"/>
</dbReference>
<dbReference type="Gene3D" id="3.40.50.720">
    <property type="entry name" value="NAD(P)-binding Rossmann-like Domain"/>
    <property type="match status" value="1"/>
</dbReference>
<accession>A0A2N0Z7W5</accession>
<keyword evidence="7 11" id="KW-0520">NAD</keyword>
<evidence type="ECO:0000256" key="7">
    <source>
        <dbReference type="ARBA" id="ARBA00023027"/>
    </source>
</evidence>
<keyword evidence="8" id="KW-0299">Galactose metabolism</keyword>
<dbReference type="UniPathway" id="UPA00214"/>
<keyword evidence="14" id="KW-1185">Reference proteome</keyword>
<evidence type="ECO:0000256" key="5">
    <source>
        <dbReference type="ARBA" id="ARBA00013189"/>
    </source>
</evidence>
<dbReference type="PANTHER" id="PTHR43725:SF53">
    <property type="entry name" value="UDP-ARABINOSE 4-EPIMERASE 1"/>
    <property type="match status" value="1"/>
</dbReference>
<comment type="cofactor">
    <cofactor evidence="2 11">
        <name>NAD(+)</name>
        <dbReference type="ChEBI" id="CHEBI:57540"/>
    </cofactor>
</comment>
<evidence type="ECO:0000313" key="14">
    <source>
        <dbReference type="Proteomes" id="UP000233375"/>
    </source>
</evidence>
<evidence type="ECO:0000256" key="8">
    <source>
        <dbReference type="ARBA" id="ARBA00023144"/>
    </source>
</evidence>
<evidence type="ECO:0000256" key="10">
    <source>
        <dbReference type="ARBA" id="ARBA00023277"/>
    </source>
</evidence>
<protein>
    <recommendedName>
        <fullName evidence="6 11">UDP-glucose 4-epimerase</fullName>
        <ecNumber evidence="5 11">5.1.3.2</ecNumber>
    </recommendedName>
</protein>
<dbReference type="CDD" id="cd05247">
    <property type="entry name" value="UDP_G4E_1_SDR_e"/>
    <property type="match status" value="1"/>
</dbReference>
<dbReference type="OrthoDB" id="9801785at2"/>
<proteinExistence type="inferred from homology"/>
<comment type="pathway">
    <text evidence="3 11">Carbohydrate metabolism; galactose metabolism.</text>
</comment>
<comment type="subunit">
    <text evidence="11">Homodimer.</text>
</comment>
<reference evidence="13 14" key="1">
    <citation type="journal article" date="2003" name="Int. J. Syst. Evol. Microbiol.">
        <title>Bacillus nealsonii sp. nov., isolated from a spacecraft-assembly facility, whose spores are gamma-radiation resistant.</title>
        <authorList>
            <person name="Venkateswaran K."/>
            <person name="Kempf M."/>
            <person name="Chen F."/>
            <person name="Satomi M."/>
            <person name="Nicholson W."/>
            <person name="Kern R."/>
        </authorList>
    </citation>
    <scope>NUCLEOTIDE SEQUENCE [LARGE SCALE GENOMIC DNA]</scope>
    <source>
        <strain evidence="13 14">FO-92</strain>
    </source>
</reference>
<dbReference type="AlphaFoldDB" id="A0A2N0Z7W5"/>
<gene>
    <name evidence="13" type="primary">galE</name>
    <name evidence="13" type="ORF">CWS01_01775</name>
</gene>
<sequence length="334" mass="36910">MAILVCGGAGYIGSHTVSELLDRKEEVIVVDNLQTGHKEAILEGAAFYQGDLRDEEFLHEVFAHNEVDAVIHFAADSLVGESVIEPLKYYDNNVNGALVLLKVMKQHAVKKIVFSSTAATYGEAKNFPIQENDPTVPTNPYGETKLAIEKMLKWSEAAYGIRYVVLRYFNVAGAHMEGKLGEDHSPETHLIPIILDVALGKRESISIFGNDYDTEDGTCVRDYIHVTDLAAAHLMAVDKLYRDETSGTYNLGNGNGFSVKEVIDAARKVTGHAIPATVVPRREGDPARLVASAEKAKKELGWQPKYPSLEIIIHSAWNWFQKNPNGYQIKAKTK</sequence>
<dbReference type="GO" id="GO:0033499">
    <property type="term" value="P:galactose catabolic process via UDP-galactose, Leloir pathway"/>
    <property type="evidence" value="ECO:0007669"/>
    <property type="project" value="TreeGrafter"/>
</dbReference>
<dbReference type="EMBL" id="PISE01000003">
    <property type="protein sequence ID" value="PKG25597.1"/>
    <property type="molecule type" value="Genomic_DNA"/>
</dbReference>
<evidence type="ECO:0000313" key="13">
    <source>
        <dbReference type="EMBL" id="PKG25597.1"/>
    </source>
</evidence>
<evidence type="ECO:0000256" key="2">
    <source>
        <dbReference type="ARBA" id="ARBA00001911"/>
    </source>
</evidence>
<evidence type="ECO:0000256" key="11">
    <source>
        <dbReference type="RuleBase" id="RU366046"/>
    </source>
</evidence>
<dbReference type="SUPFAM" id="SSF51735">
    <property type="entry name" value="NAD(P)-binding Rossmann-fold domains"/>
    <property type="match status" value="1"/>
</dbReference>
<evidence type="ECO:0000256" key="4">
    <source>
        <dbReference type="ARBA" id="ARBA00007637"/>
    </source>
</evidence>
<evidence type="ECO:0000256" key="9">
    <source>
        <dbReference type="ARBA" id="ARBA00023235"/>
    </source>
</evidence>
<feature type="domain" description="NAD-dependent epimerase/dehydratase" evidence="12">
    <location>
        <begin position="3"/>
        <end position="252"/>
    </location>
</feature>
<dbReference type="GO" id="GO:0003978">
    <property type="term" value="F:UDP-glucose 4-epimerase activity"/>
    <property type="evidence" value="ECO:0007669"/>
    <property type="project" value="UniProtKB-UniRule"/>
</dbReference>
<dbReference type="Gene3D" id="3.90.25.10">
    <property type="entry name" value="UDP-galactose 4-epimerase, domain 1"/>
    <property type="match status" value="1"/>
</dbReference>
<keyword evidence="9 11" id="KW-0413">Isomerase</keyword>
<evidence type="ECO:0000256" key="3">
    <source>
        <dbReference type="ARBA" id="ARBA00004947"/>
    </source>
</evidence>
<dbReference type="RefSeq" id="WP_101175321.1">
    <property type="nucleotide sequence ID" value="NZ_PISE01000003.1"/>
</dbReference>
<dbReference type="InterPro" id="IPR001509">
    <property type="entry name" value="Epimerase_deHydtase"/>
</dbReference>
<organism evidence="13 14">
    <name type="scientific">Niallia nealsonii</name>
    <dbReference type="NCBI Taxonomy" id="115979"/>
    <lineage>
        <taxon>Bacteria</taxon>
        <taxon>Bacillati</taxon>
        <taxon>Bacillota</taxon>
        <taxon>Bacilli</taxon>
        <taxon>Bacillales</taxon>
        <taxon>Bacillaceae</taxon>
        <taxon>Niallia</taxon>
    </lineage>
</organism>
<dbReference type="EC" id="5.1.3.2" evidence="5 11"/>
<dbReference type="InterPro" id="IPR005886">
    <property type="entry name" value="UDP_G4E"/>
</dbReference>
<dbReference type="Proteomes" id="UP000233375">
    <property type="component" value="Unassembled WGS sequence"/>
</dbReference>
<dbReference type="PANTHER" id="PTHR43725">
    <property type="entry name" value="UDP-GLUCOSE 4-EPIMERASE"/>
    <property type="match status" value="1"/>
</dbReference>
<evidence type="ECO:0000256" key="6">
    <source>
        <dbReference type="ARBA" id="ARBA00018569"/>
    </source>
</evidence>
<evidence type="ECO:0000259" key="12">
    <source>
        <dbReference type="Pfam" id="PF01370"/>
    </source>
</evidence>
<evidence type="ECO:0000256" key="1">
    <source>
        <dbReference type="ARBA" id="ARBA00000083"/>
    </source>
</evidence>
<dbReference type="Pfam" id="PF01370">
    <property type="entry name" value="Epimerase"/>
    <property type="match status" value="1"/>
</dbReference>
<keyword evidence="10 11" id="KW-0119">Carbohydrate metabolism</keyword>